<evidence type="ECO:0000313" key="1">
    <source>
        <dbReference type="EMBL" id="GFS72938.1"/>
    </source>
</evidence>
<gene>
    <name evidence="1" type="ORF">NPIL_530211</name>
</gene>
<organism evidence="1 2">
    <name type="scientific">Nephila pilipes</name>
    <name type="common">Giant wood spider</name>
    <name type="synonym">Nephila maculata</name>
    <dbReference type="NCBI Taxonomy" id="299642"/>
    <lineage>
        <taxon>Eukaryota</taxon>
        <taxon>Metazoa</taxon>
        <taxon>Ecdysozoa</taxon>
        <taxon>Arthropoda</taxon>
        <taxon>Chelicerata</taxon>
        <taxon>Arachnida</taxon>
        <taxon>Araneae</taxon>
        <taxon>Araneomorphae</taxon>
        <taxon>Entelegynae</taxon>
        <taxon>Araneoidea</taxon>
        <taxon>Nephilidae</taxon>
        <taxon>Nephila</taxon>
    </lineage>
</organism>
<name>A0A8X6T4J7_NEPPI</name>
<proteinExistence type="predicted"/>
<comment type="caution">
    <text evidence="1">The sequence shown here is derived from an EMBL/GenBank/DDBJ whole genome shotgun (WGS) entry which is preliminary data.</text>
</comment>
<keyword evidence="2" id="KW-1185">Reference proteome</keyword>
<dbReference type="Proteomes" id="UP000887013">
    <property type="component" value="Unassembled WGS sequence"/>
</dbReference>
<accession>A0A8X6T4J7</accession>
<dbReference type="AlphaFoldDB" id="A0A8X6T4J7"/>
<protein>
    <submittedName>
        <fullName evidence="1">Uncharacterized protein</fullName>
    </submittedName>
</protein>
<reference evidence="1" key="1">
    <citation type="submission" date="2020-08" db="EMBL/GenBank/DDBJ databases">
        <title>Multicomponent nature underlies the extraordinary mechanical properties of spider dragline silk.</title>
        <authorList>
            <person name="Kono N."/>
            <person name="Nakamura H."/>
            <person name="Mori M."/>
            <person name="Yoshida Y."/>
            <person name="Ohtoshi R."/>
            <person name="Malay A.D."/>
            <person name="Moran D.A.P."/>
            <person name="Tomita M."/>
            <person name="Numata K."/>
            <person name="Arakawa K."/>
        </authorList>
    </citation>
    <scope>NUCLEOTIDE SEQUENCE</scope>
</reference>
<dbReference type="EMBL" id="BMAW01049878">
    <property type="protein sequence ID" value="GFS72938.1"/>
    <property type="molecule type" value="Genomic_DNA"/>
</dbReference>
<sequence>MERVVRSSLFQTALERICFETQILIPGIYEQPFNAQLICLFCTGGSETNVLFYAAKEIVSLLQGARLSEAITFAFRCVSEADRS</sequence>
<evidence type="ECO:0000313" key="2">
    <source>
        <dbReference type="Proteomes" id="UP000887013"/>
    </source>
</evidence>